<dbReference type="InterPro" id="IPR012332">
    <property type="entry name" value="Autotransporter_pectin_lyase_C"/>
</dbReference>
<dbReference type="CDD" id="cd01344">
    <property type="entry name" value="PL2_Passenger_AT"/>
    <property type="match status" value="1"/>
</dbReference>
<dbReference type="InterPro" id="IPR030930">
    <property type="entry name" value="AIDA"/>
</dbReference>
<keyword evidence="3" id="KW-1185">Reference proteome</keyword>
<dbReference type="Gene3D" id="2.160.20.20">
    <property type="match status" value="1"/>
</dbReference>
<protein>
    <submittedName>
        <fullName evidence="2">AIDA repeat-containing protein</fullName>
    </submittedName>
</protein>
<sequence>MPKNTQQPLKSPPCLSAHSSFKNPGQHCVGPGSLSGAFKPTSLLLALLCLAGYQAQAAEIEVKKGETSNGAVIQNGDTQVVNGTAEKTSLQNRGIQFVQSGGTAKNTTVESSGKVYVFKNGTIENLTVKSGGDAYLETGSIWQGYIRYEPGSNSPGGATLSTTWKMTDDSAFNFLYVEPSGHIDFEAPGGKFAAKTLSIDKLIGRGGLITLNQVLDEGSMPGDKIIIRDKGSVTGSTFLAIRNHGGLGGKTTGDGMLVVEAQGSAVTTAQSSKDGFKLKQPVYAGAYEYRLRAGDANGNGQNWYLSSQLGSPSNGQLNGQTAYRPASAALPALMDLSGRMALHALLNGPQSVGSSMDTSTDPNAKH</sequence>
<dbReference type="InterPro" id="IPR043990">
    <property type="entry name" value="AC_1"/>
</dbReference>
<organism evidence="2 3">
    <name type="scientific">Methylophilus luteus</name>
    <dbReference type="NCBI Taxonomy" id="640108"/>
    <lineage>
        <taxon>Bacteria</taxon>
        <taxon>Pseudomonadati</taxon>
        <taxon>Pseudomonadota</taxon>
        <taxon>Betaproteobacteria</taxon>
        <taxon>Nitrosomonadales</taxon>
        <taxon>Methylophilaceae</taxon>
        <taxon>Methylophilus</taxon>
    </lineage>
</organism>
<comment type="caution">
    <text evidence="2">The sequence shown here is derived from an EMBL/GenBank/DDBJ whole genome shotgun (WGS) entry which is preliminary data.</text>
</comment>
<dbReference type="Pfam" id="PF16168">
    <property type="entry name" value="AIDA"/>
    <property type="match status" value="1"/>
</dbReference>
<gene>
    <name evidence="2" type="ORF">ACFQ1Z_14205</name>
</gene>
<evidence type="ECO:0000313" key="2">
    <source>
        <dbReference type="EMBL" id="MFD0914710.1"/>
    </source>
</evidence>
<dbReference type="RefSeq" id="WP_379058892.1">
    <property type="nucleotide sequence ID" value="NZ_JBHTKB010000003.1"/>
</dbReference>
<feature type="non-terminal residue" evidence="2">
    <location>
        <position position="366"/>
    </location>
</feature>
<proteinExistence type="predicted"/>
<dbReference type="NCBIfam" id="TIGR04415">
    <property type="entry name" value="O_hepto_targRPT"/>
    <property type="match status" value="2"/>
</dbReference>
<accession>A0ABW3F8W7</accession>
<dbReference type="InterPro" id="IPR011050">
    <property type="entry name" value="Pectin_lyase_fold/virulence"/>
</dbReference>
<dbReference type="EMBL" id="JBHTKB010000003">
    <property type="protein sequence ID" value="MFD0914710.1"/>
    <property type="molecule type" value="Genomic_DNA"/>
</dbReference>
<evidence type="ECO:0000313" key="3">
    <source>
        <dbReference type="Proteomes" id="UP001597128"/>
    </source>
</evidence>
<dbReference type="SUPFAM" id="SSF51126">
    <property type="entry name" value="Pectin lyase-like"/>
    <property type="match status" value="1"/>
</dbReference>
<feature type="domain" description="Autochaperone" evidence="1">
    <location>
        <begin position="180"/>
        <end position="291"/>
    </location>
</feature>
<dbReference type="Pfam" id="PF18883">
    <property type="entry name" value="AC_1"/>
    <property type="match status" value="1"/>
</dbReference>
<reference evidence="3" key="1">
    <citation type="journal article" date="2019" name="Int. J. Syst. Evol. Microbiol.">
        <title>The Global Catalogue of Microorganisms (GCM) 10K type strain sequencing project: providing services to taxonomists for standard genome sequencing and annotation.</title>
        <authorList>
            <consortium name="The Broad Institute Genomics Platform"/>
            <consortium name="The Broad Institute Genome Sequencing Center for Infectious Disease"/>
            <person name="Wu L."/>
            <person name="Ma J."/>
        </authorList>
    </citation>
    <scope>NUCLEOTIDE SEQUENCE [LARGE SCALE GENOMIC DNA]</scope>
    <source>
        <strain evidence="3">CCUG 58412</strain>
    </source>
</reference>
<evidence type="ECO:0000259" key="1">
    <source>
        <dbReference type="Pfam" id="PF18883"/>
    </source>
</evidence>
<dbReference type="Proteomes" id="UP001597128">
    <property type="component" value="Unassembled WGS sequence"/>
</dbReference>
<name>A0ABW3F8W7_9PROT</name>